<dbReference type="OrthoDB" id="9776634at2"/>
<dbReference type="EMBL" id="VCKY01000204">
    <property type="protein sequence ID" value="TMR10089.1"/>
    <property type="molecule type" value="Genomic_DNA"/>
</dbReference>
<feature type="domain" description="Thymidylate kinase-like" evidence="1">
    <location>
        <begin position="110"/>
        <end position="226"/>
    </location>
</feature>
<dbReference type="InterPro" id="IPR039430">
    <property type="entry name" value="Thymidylate_kin-like_dom"/>
</dbReference>
<accession>A0A5S4FLS8</accession>
<gene>
    <name evidence="2" type="ORF">ETD86_40915</name>
</gene>
<sequence length="244" mass="25528">MLVRGGDALPPAGRVGWMPARAGCAGARAGRERSFGGGDAGPALAGGGVQPGAVAFGHFRGAGGHQRIGQIHPCRPPGRAARLRHLPHRPRPVSDLQPYINAHARALPQLVFYLAGALHAADLARHALASGHAVADRYVNSVIASHAAVHGLDNATVAAAIAPFTGYLAQPDITVYLHTDLDELTARMTAKPDQSAADRDLIGDRALLRRLADHYDEIAATDPTAYHLHTDAAPPPSWPTTSPT</sequence>
<evidence type="ECO:0000313" key="3">
    <source>
        <dbReference type="Proteomes" id="UP000309128"/>
    </source>
</evidence>
<dbReference type="InterPro" id="IPR027417">
    <property type="entry name" value="P-loop_NTPase"/>
</dbReference>
<dbReference type="Pfam" id="PF02223">
    <property type="entry name" value="Thymidylate_kin"/>
    <property type="match status" value="1"/>
</dbReference>
<dbReference type="AlphaFoldDB" id="A0A5S4FLS8"/>
<dbReference type="Proteomes" id="UP000309128">
    <property type="component" value="Unassembled WGS sequence"/>
</dbReference>
<comment type="caution">
    <text evidence="2">The sequence shown here is derived from an EMBL/GenBank/DDBJ whole genome shotgun (WGS) entry which is preliminary data.</text>
</comment>
<proteinExistence type="predicted"/>
<evidence type="ECO:0000259" key="1">
    <source>
        <dbReference type="Pfam" id="PF02223"/>
    </source>
</evidence>
<protein>
    <recommendedName>
        <fullName evidence="1">Thymidylate kinase-like domain-containing protein</fullName>
    </recommendedName>
</protein>
<reference evidence="2 3" key="1">
    <citation type="submission" date="2019-05" db="EMBL/GenBank/DDBJ databases">
        <title>Draft genome sequence of Nonomuraea turkmeniaca DSM 43926.</title>
        <authorList>
            <person name="Saricaoglu S."/>
            <person name="Isik K."/>
        </authorList>
    </citation>
    <scope>NUCLEOTIDE SEQUENCE [LARGE SCALE GENOMIC DNA]</scope>
    <source>
        <strain evidence="2 3">DSM 43926</strain>
    </source>
</reference>
<evidence type="ECO:0000313" key="2">
    <source>
        <dbReference type="EMBL" id="TMR10089.1"/>
    </source>
</evidence>
<name>A0A5S4FLS8_9ACTN</name>
<organism evidence="2 3">
    <name type="scientific">Nonomuraea turkmeniaca</name>
    <dbReference type="NCBI Taxonomy" id="103838"/>
    <lineage>
        <taxon>Bacteria</taxon>
        <taxon>Bacillati</taxon>
        <taxon>Actinomycetota</taxon>
        <taxon>Actinomycetes</taxon>
        <taxon>Streptosporangiales</taxon>
        <taxon>Streptosporangiaceae</taxon>
        <taxon>Nonomuraea</taxon>
    </lineage>
</organism>
<dbReference type="SUPFAM" id="SSF52540">
    <property type="entry name" value="P-loop containing nucleoside triphosphate hydrolases"/>
    <property type="match status" value="1"/>
</dbReference>
<dbReference type="Gene3D" id="3.40.50.300">
    <property type="entry name" value="P-loop containing nucleotide triphosphate hydrolases"/>
    <property type="match status" value="1"/>
</dbReference>
<keyword evidence="3" id="KW-1185">Reference proteome</keyword>